<dbReference type="OrthoDB" id="6399621at2"/>
<evidence type="ECO:0008006" key="4">
    <source>
        <dbReference type="Google" id="ProtNLM"/>
    </source>
</evidence>
<evidence type="ECO:0000256" key="1">
    <source>
        <dbReference type="SAM" id="SignalP"/>
    </source>
</evidence>
<dbReference type="EMBL" id="CP003746">
    <property type="protein sequence ID" value="AFV00229.1"/>
    <property type="molecule type" value="Genomic_DNA"/>
</dbReference>
<dbReference type="AlphaFoldDB" id="K4KQ43"/>
<dbReference type="HOGENOM" id="CLU_1132997_0_0_6"/>
<proteinExistence type="predicted"/>
<protein>
    <recommendedName>
        <fullName evidence="4">Lipoprotein</fullName>
    </recommendedName>
</protein>
<keyword evidence="1" id="KW-0732">Signal</keyword>
<evidence type="ECO:0000313" key="3">
    <source>
        <dbReference type="Proteomes" id="UP000000466"/>
    </source>
</evidence>
<dbReference type="eggNOG" id="ENOG5031BIC">
    <property type="taxonomic scope" value="Bacteria"/>
</dbReference>
<gene>
    <name evidence="2" type="ordered locus">M5M_15480</name>
</gene>
<evidence type="ECO:0000313" key="2">
    <source>
        <dbReference type="EMBL" id="AFV00229.1"/>
    </source>
</evidence>
<reference evidence="2 3" key="1">
    <citation type="journal article" date="2013" name="Genome Announc.">
        <title>Complete genome sequence of Simiduia agarivorans SA1(T), a marine bacterium able to degrade a variety of polysaccharides.</title>
        <authorList>
            <person name="Lin S.Y."/>
            <person name="Shieh W.Y."/>
            <person name="Chen J.S."/>
            <person name="Tang S.L."/>
        </authorList>
    </citation>
    <scope>NUCLEOTIDE SEQUENCE [LARGE SCALE GENOMIC DNA]</scope>
    <source>
        <strain evidence="3">DSM 21679 / JCM 13881 / BCRC 17597 / SA1</strain>
    </source>
</reference>
<sequence>MRKVSLLLIILGLLNACANHNTVRQHADAAHLAQSIASIVILPADMEINRYELSGESKPLSDAETRIQKQIYQLAKNRLEQEGLIVIEFDLQQEAARDPLFAQSVARCKAAWNDVKRDIYSADTKQRKNTRSFQASLGPVTQEIYHKTGADAVLLMHYRGTKRSTDSKIFTTALSAGTGLPINLMQKSEGATLDIALVATTSGQVIWANRKNYGIIDGNPAVMALDELPDVDWQSEIDAGTSVTQ</sequence>
<feature type="signal peptide" evidence="1">
    <location>
        <begin position="1"/>
        <end position="18"/>
    </location>
</feature>
<dbReference type="STRING" id="1117647.M5M_15480"/>
<dbReference type="RefSeq" id="WP_015048381.1">
    <property type="nucleotide sequence ID" value="NC_018868.3"/>
</dbReference>
<keyword evidence="3" id="KW-1185">Reference proteome</keyword>
<organism evidence="2 3">
    <name type="scientific">Simiduia agarivorans (strain DSM 21679 / JCM 13881 / BCRC 17597 / SA1)</name>
    <dbReference type="NCBI Taxonomy" id="1117647"/>
    <lineage>
        <taxon>Bacteria</taxon>
        <taxon>Pseudomonadati</taxon>
        <taxon>Pseudomonadota</taxon>
        <taxon>Gammaproteobacteria</taxon>
        <taxon>Cellvibrionales</taxon>
        <taxon>Cellvibrionaceae</taxon>
        <taxon>Simiduia</taxon>
    </lineage>
</organism>
<dbReference type="KEGG" id="saga:M5M_15480"/>
<feature type="chain" id="PRO_5003878525" description="Lipoprotein" evidence="1">
    <location>
        <begin position="19"/>
        <end position="245"/>
    </location>
</feature>
<dbReference type="Proteomes" id="UP000000466">
    <property type="component" value="Chromosome"/>
</dbReference>
<name>K4KQ43_SIMAS</name>
<accession>K4KQ43</accession>